<dbReference type="Proteomes" id="UP000217076">
    <property type="component" value="Unassembled WGS sequence"/>
</dbReference>
<reference evidence="3" key="1">
    <citation type="submission" date="2016-10" db="EMBL/GenBank/DDBJ databases">
        <authorList>
            <person name="Varghese N."/>
            <person name="Submissions S."/>
        </authorList>
    </citation>
    <scope>NUCLEOTIDE SEQUENCE [LARGE SCALE GENOMIC DNA]</scope>
    <source>
        <strain evidence="3">930I</strain>
    </source>
</reference>
<accession>A0A1G7WYQ3</accession>
<dbReference type="OrthoDB" id="7183822at2"/>
<dbReference type="EMBL" id="FNCV01000002">
    <property type="protein sequence ID" value="SDG77021.1"/>
    <property type="molecule type" value="Genomic_DNA"/>
</dbReference>
<protein>
    <submittedName>
        <fullName evidence="2">3-methylfumaryl-CoA hydratase</fullName>
    </submittedName>
</protein>
<keyword evidence="3" id="KW-1185">Reference proteome</keyword>
<dbReference type="AlphaFoldDB" id="A0A1G7WYQ3"/>
<dbReference type="SUPFAM" id="SSF54637">
    <property type="entry name" value="Thioesterase/thiol ester dehydrase-isomerase"/>
    <property type="match status" value="2"/>
</dbReference>
<name>A0A1G7WYQ3_9PROT</name>
<dbReference type="RefSeq" id="WP_092616278.1">
    <property type="nucleotide sequence ID" value="NZ_FNCV01000002.1"/>
</dbReference>
<dbReference type="InterPro" id="IPR039569">
    <property type="entry name" value="FAS1-like_DH_region"/>
</dbReference>
<gene>
    <name evidence="2" type="ORF">SAMN05421742_102368</name>
</gene>
<evidence type="ECO:0000313" key="3">
    <source>
        <dbReference type="Proteomes" id="UP000217076"/>
    </source>
</evidence>
<dbReference type="InterPro" id="IPR029069">
    <property type="entry name" value="HotDog_dom_sf"/>
</dbReference>
<dbReference type="PANTHER" id="PTHR28152">
    <property type="entry name" value="HYDROXYACYL-THIOESTER DEHYDRATASE TYPE 2, MITOCHONDRIAL"/>
    <property type="match status" value="1"/>
</dbReference>
<dbReference type="STRING" id="83401.SAMN05421742_102368"/>
<proteinExistence type="predicted"/>
<dbReference type="Gene3D" id="3.10.129.10">
    <property type="entry name" value="Hotdog Thioesterase"/>
    <property type="match status" value="1"/>
</dbReference>
<evidence type="ECO:0000259" key="1">
    <source>
        <dbReference type="Pfam" id="PF13452"/>
    </source>
</evidence>
<organism evidence="2 3">
    <name type="scientific">Roseospirillum parvum</name>
    <dbReference type="NCBI Taxonomy" id="83401"/>
    <lineage>
        <taxon>Bacteria</taxon>
        <taxon>Pseudomonadati</taxon>
        <taxon>Pseudomonadota</taxon>
        <taxon>Alphaproteobacteria</taxon>
        <taxon>Rhodospirillales</taxon>
        <taxon>Rhodospirillaceae</taxon>
        <taxon>Roseospirillum</taxon>
    </lineage>
</organism>
<dbReference type="PANTHER" id="PTHR28152:SF1">
    <property type="entry name" value="HYDROXYACYL-THIOESTER DEHYDRATASE TYPE 2, MITOCHONDRIAL"/>
    <property type="match status" value="1"/>
</dbReference>
<dbReference type="GO" id="GO:0019171">
    <property type="term" value="F:(3R)-hydroxyacyl-[acyl-carrier-protein] dehydratase activity"/>
    <property type="evidence" value="ECO:0007669"/>
    <property type="project" value="TreeGrafter"/>
</dbReference>
<evidence type="ECO:0000313" key="2">
    <source>
        <dbReference type="EMBL" id="SDG77021.1"/>
    </source>
</evidence>
<dbReference type="InterPro" id="IPR052741">
    <property type="entry name" value="Mitochondrial_HTD2"/>
</dbReference>
<dbReference type="Pfam" id="PF13452">
    <property type="entry name" value="FAS1_DH_region"/>
    <property type="match status" value="1"/>
</dbReference>
<sequence length="280" mass="30335">MTATTDPTAWIGRQEETTETLGPWPLIGLAATLDRDPGGIGPGTPLPPLAHWLYFLPRTPARDLGPDGHAKRGGFLPPIDLPRRMWAGGRLRFLGPLTVGETALKRSTIRAVTEKNGKSGRLVFVTVGHQVLVDGELRIDEEQDIVYRPLPEPGTPVPPPPAPPALESHFTGTLTPDAVMLFRYSALTFNGHRIHYDIDFCRDHEGYPGLVVHGPLTATLLADLAQANSPTPLATFSYRGTAPLFHDQPVTLNGHRQDATTTLWATAPDGHQAMHAEATS</sequence>
<feature type="domain" description="FAS1-like dehydratase" evidence="1">
    <location>
        <begin position="76"/>
        <end position="136"/>
    </location>
</feature>